<evidence type="ECO:0000256" key="2">
    <source>
        <dbReference type="ARBA" id="ARBA00022776"/>
    </source>
</evidence>
<dbReference type="GO" id="GO:0005680">
    <property type="term" value="C:anaphase-promoting complex"/>
    <property type="evidence" value="ECO:0007669"/>
    <property type="project" value="InterPro"/>
</dbReference>
<dbReference type="GO" id="GO:0070979">
    <property type="term" value="P:protein K11-linked ubiquitination"/>
    <property type="evidence" value="ECO:0007669"/>
    <property type="project" value="TreeGrafter"/>
</dbReference>
<evidence type="ECO:0000256" key="3">
    <source>
        <dbReference type="ARBA" id="ARBA00022786"/>
    </source>
</evidence>
<sequence length="861" mass="99110">MLSSPFVSSTTISSSNSIRIDVDIEEYRHSQKISSTIKDREEAPRNVGFCETTMKLFTGLFVMFACAVMALRPVVKRSYLNLDAIFGHVFSNLTGEPITPTKVATFYLLQVLFETHFGKKDAKSKRPFTCQEKNKVFQHLYGLMTLEHEIPYKSYRDVVRMAFGTDRDIAYNFYACMEKLGQGVADINLNVPDEFYTNRHARDLNQPATDPYFDEYNQSKTLAFSSSQSFMYRWLKRILAEYSKMNQTQKFDLNTATQQWILSYRGEIFLPGPPSSHLPTFIDCSLRARSWVAENLYLLQKNPRHAFTYENMLDLARVVEDRHKDVFEAHLLEAAVHVQLQNPPAAVRAMKAFFDRSMFELNENMVHASRTHRLAVPSQMPLLYAPILTARIYRLFGDLPTARHLLRESMQQAQLKGDEICHQMGHLEMHIVEIIGSNPLLEGLAEDHPNYNESDRRLRRKILRTIDDLQQSIGPLGLPCCSQTEDDFEVCAEMDSMTKMMLMLRNISQGVYQLQYDDCTETGLRCPTGHDYEERGRKMEGYGYSIMTSNLIRNGMYAQAKTAAEEMIVCNFIIDPNPENFETETWAVGTVNLAYSHAGLGEYEKALDLLEEAGFTYSDDLSWQCNRHVVIATAIINFEREFLRNNYKGCEDAISDLRSHSELEYTLRRALIVSALGRDTEGIVMLKRLKVVDVRGKIRIHMQVASFYTVLREYERANLELIEAAKLANVTTLKDIRAMIRRRKATIMCIQEKNEEALKLLHSCYAEIMKYGSFTEKAVFYITAARAHRMVDRDPRIWLKHARCLVRKGQWPSMEKLILSEAAALHAPDGMYPDEDKVSKIREMFGKIAANYPGRCEWLLI</sequence>
<evidence type="ECO:0008006" key="7">
    <source>
        <dbReference type="Google" id="ProtNLM"/>
    </source>
</evidence>
<dbReference type="InterPro" id="IPR011990">
    <property type="entry name" value="TPR-like_helical_dom_sf"/>
</dbReference>
<dbReference type="PANTHER" id="PTHR12830:SF9">
    <property type="entry name" value="ANAPHASE-PROMOTING COMPLEX SUBUNIT 5"/>
    <property type="match status" value="1"/>
</dbReference>
<dbReference type="GO" id="GO:0031145">
    <property type="term" value="P:anaphase-promoting complex-dependent catabolic process"/>
    <property type="evidence" value="ECO:0007669"/>
    <property type="project" value="TreeGrafter"/>
</dbReference>
<evidence type="ECO:0000256" key="1">
    <source>
        <dbReference type="ARBA" id="ARBA00022618"/>
    </source>
</evidence>
<dbReference type="InterPro" id="IPR011717">
    <property type="entry name" value="TPR-4"/>
</dbReference>
<dbReference type="Gene3D" id="1.25.40.10">
    <property type="entry name" value="Tetratricopeptide repeat domain"/>
    <property type="match status" value="1"/>
</dbReference>
<dbReference type="PANTHER" id="PTHR12830">
    <property type="entry name" value="ANAPHASE-PROMOTING COMPLEX SUBUNIT 5"/>
    <property type="match status" value="1"/>
</dbReference>
<keyword evidence="1" id="KW-0132">Cell division</keyword>
<evidence type="ECO:0000256" key="4">
    <source>
        <dbReference type="ARBA" id="ARBA00023306"/>
    </source>
</evidence>
<dbReference type="AlphaFoldDB" id="A0A8R1HW16"/>
<protein>
    <recommendedName>
        <fullName evidence="7">Anaphase-promoting complex subunit 5</fullName>
    </recommendedName>
</protein>
<dbReference type="EnsemblMetazoa" id="CJA08505a.1">
    <property type="protein sequence ID" value="CJA08505a.1"/>
    <property type="gene ID" value="WBGene00127709"/>
</dbReference>
<keyword evidence="4" id="KW-0131">Cell cycle</keyword>
<dbReference type="Pfam" id="PF07721">
    <property type="entry name" value="TPR_4"/>
    <property type="match status" value="1"/>
</dbReference>
<keyword evidence="6" id="KW-1185">Reference proteome</keyword>
<dbReference type="GO" id="GO:0051301">
    <property type="term" value="P:cell division"/>
    <property type="evidence" value="ECO:0007669"/>
    <property type="project" value="UniProtKB-KW"/>
</dbReference>
<reference evidence="6" key="1">
    <citation type="submission" date="2010-08" db="EMBL/GenBank/DDBJ databases">
        <authorList>
            <consortium name="Caenorhabditis japonica Sequencing Consortium"/>
            <person name="Wilson R.K."/>
        </authorList>
    </citation>
    <scope>NUCLEOTIDE SEQUENCE [LARGE SCALE GENOMIC DNA]</scope>
    <source>
        <strain evidence="6">DF5081</strain>
    </source>
</reference>
<dbReference type="Proteomes" id="UP000005237">
    <property type="component" value="Unassembled WGS sequence"/>
</dbReference>
<keyword evidence="2" id="KW-0498">Mitosis</keyword>
<reference evidence="5" key="2">
    <citation type="submission" date="2022-06" db="UniProtKB">
        <authorList>
            <consortium name="EnsemblMetazoa"/>
        </authorList>
    </citation>
    <scope>IDENTIFICATION</scope>
    <source>
        <strain evidence="5">DF5081</strain>
    </source>
</reference>
<accession>A0A8R1HW16</accession>
<organism evidence="5 6">
    <name type="scientific">Caenorhabditis japonica</name>
    <dbReference type="NCBI Taxonomy" id="281687"/>
    <lineage>
        <taxon>Eukaryota</taxon>
        <taxon>Metazoa</taxon>
        <taxon>Ecdysozoa</taxon>
        <taxon>Nematoda</taxon>
        <taxon>Chromadorea</taxon>
        <taxon>Rhabditida</taxon>
        <taxon>Rhabditina</taxon>
        <taxon>Rhabditomorpha</taxon>
        <taxon>Rhabditoidea</taxon>
        <taxon>Rhabditidae</taxon>
        <taxon>Peloderinae</taxon>
        <taxon>Caenorhabditis</taxon>
    </lineage>
</organism>
<keyword evidence="3" id="KW-0833">Ubl conjugation pathway</keyword>
<dbReference type="GO" id="GO:0042802">
    <property type="term" value="F:identical protein binding"/>
    <property type="evidence" value="ECO:0007669"/>
    <property type="project" value="InterPro"/>
</dbReference>
<dbReference type="SUPFAM" id="SSF48452">
    <property type="entry name" value="TPR-like"/>
    <property type="match status" value="1"/>
</dbReference>
<dbReference type="GO" id="GO:0045842">
    <property type="term" value="P:positive regulation of mitotic metaphase/anaphase transition"/>
    <property type="evidence" value="ECO:0007669"/>
    <property type="project" value="TreeGrafter"/>
</dbReference>
<evidence type="ECO:0000313" key="5">
    <source>
        <dbReference type="EnsemblMetazoa" id="CJA08505a.1"/>
    </source>
</evidence>
<name>A0A8R1HW16_CAEJA</name>
<proteinExistence type="predicted"/>
<dbReference type="InterPro" id="IPR037679">
    <property type="entry name" value="Apc5"/>
</dbReference>
<evidence type="ECO:0000313" key="6">
    <source>
        <dbReference type="Proteomes" id="UP000005237"/>
    </source>
</evidence>